<dbReference type="GO" id="GO:0000435">
    <property type="term" value="P:positive regulation of transcription from RNA polymerase II promoter by galactose"/>
    <property type="evidence" value="ECO:0007669"/>
    <property type="project" value="TreeGrafter"/>
</dbReference>
<keyword evidence="7" id="KW-0812">Transmembrane</keyword>
<dbReference type="SUPFAM" id="SSF57701">
    <property type="entry name" value="Zn2/Cys6 DNA-binding domain"/>
    <property type="match status" value="1"/>
</dbReference>
<keyword evidence="1" id="KW-0479">Metal-binding</keyword>
<feature type="transmembrane region" description="Helical" evidence="7">
    <location>
        <begin position="671"/>
        <end position="691"/>
    </location>
</feature>
<dbReference type="PROSITE" id="PS00463">
    <property type="entry name" value="ZN2_CY6_FUNGAL_1"/>
    <property type="match status" value="1"/>
</dbReference>
<reference evidence="9" key="1">
    <citation type="journal article" date="2020" name="Stud. Mycol.">
        <title>101 Dothideomycetes genomes: a test case for predicting lifestyles and emergence of pathogens.</title>
        <authorList>
            <person name="Haridas S."/>
            <person name="Albert R."/>
            <person name="Binder M."/>
            <person name="Bloem J."/>
            <person name="Labutti K."/>
            <person name="Salamov A."/>
            <person name="Andreopoulos B."/>
            <person name="Baker S."/>
            <person name="Barry K."/>
            <person name="Bills G."/>
            <person name="Bluhm B."/>
            <person name="Cannon C."/>
            <person name="Castanera R."/>
            <person name="Culley D."/>
            <person name="Daum C."/>
            <person name="Ezra D."/>
            <person name="Gonzalez J."/>
            <person name="Henrissat B."/>
            <person name="Kuo A."/>
            <person name="Liang C."/>
            <person name="Lipzen A."/>
            <person name="Lutzoni F."/>
            <person name="Magnuson J."/>
            <person name="Mondo S."/>
            <person name="Nolan M."/>
            <person name="Ohm R."/>
            <person name="Pangilinan J."/>
            <person name="Park H.-J."/>
            <person name="Ramirez L."/>
            <person name="Alfaro M."/>
            <person name="Sun H."/>
            <person name="Tritt A."/>
            <person name="Yoshinaga Y."/>
            <person name="Zwiers L.-H."/>
            <person name="Turgeon B."/>
            <person name="Goodwin S."/>
            <person name="Spatafora J."/>
            <person name="Crous P."/>
            <person name="Grigoriev I."/>
        </authorList>
    </citation>
    <scope>NUCLEOTIDE SEQUENCE</scope>
    <source>
        <strain evidence="9">CBS 110217</strain>
    </source>
</reference>
<dbReference type="InterPro" id="IPR007219">
    <property type="entry name" value="XnlR_reg_dom"/>
</dbReference>
<dbReference type="CDD" id="cd00067">
    <property type="entry name" value="GAL4"/>
    <property type="match status" value="1"/>
</dbReference>
<dbReference type="GO" id="GO:0005634">
    <property type="term" value="C:nucleus"/>
    <property type="evidence" value="ECO:0007669"/>
    <property type="project" value="TreeGrafter"/>
</dbReference>
<dbReference type="GO" id="GO:0000981">
    <property type="term" value="F:DNA-binding transcription factor activity, RNA polymerase II-specific"/>
    <property type="evidence" value="ECO:0007669"/>
    <property type="project" value="InterPro"/>
</dbReference>
<dbReference type="Proteomes" id="UP000799777">
    <property type="component" value="Unassembled WGS sequence"/>
</dbReference>
<comment type="caution">
    <text evidence="9">The sequence shown here is derived from an EMBL/GenBank/DDBJ whole genome shotgun (WGS) entry which is preliminary data.</text>
</comment>
<dbReference type="SMART" id="SM00066">
    <property type="entry name" value="GAL4"/>
    <property type="match status" value="1"/>
</dbReference>
<keyword evidence="7" id="KW-1133">Transmembrane helix</keyword>
<evidence type="ECO:0000256" key="3">
    <source>
        <dbReference type="ARBA" id="ARBA00023125"/>
    </source>
</evidence>
<keyword evidence="7" id="KW-0472">Membrane</keyword>
<dbReference type="GO" id="GO:0006351">
    <property type="term" value="P:DNA-templated transcription"/>
    <property type="evidence" value="ECO:0007669"/>
    <property type="project" value="InterPro"/>
</dbReference>
<evidence type="ECO:0000256" key="7">
    <source>
        <dbReference type="SAM" id="Phobius"/>
    </source>
</evidence>
<dbReference type="EMBL" id="ML978172">
    <property type="protein sequence ID" value="KAF2032574.1"/>
    <property type="molecule type" value="Genomic_DNA"/>
</dbReference>
<organism evidence="9 10">
    <name type="scientific">Setomelanomma holmii</name>
    <dbReference type="NCBI Taxonomy" id="210430"/>
    <lineage>
        <taxon>Eukaryota</taxon>
        <taxon>Fungi</taxon>
        <taxon>Dikarya</taxon>
        <taxon>Ascomycota</taxon>
        <taxon>Pezizomycotina</taxon>
        <taxon>Dothideomycetes</taxon>
        <taxon>Pleosporomycetidae</taxon>
        <taxon>Pleosporales</taxon>
        <taxon>Pleosporineae</taxon>
        <taxon>Phaeosphaeriaceae</taxon>
        <taxon>Setomelanomma</taxon>
    </lineage>
</organism>
<dbReference type="PROSITE" id="PS50048">
    <property type="entry name" value="ZN2_CY6_FUNGAL_2"/>
    <property type="match status" value="1"/>
</dbReference>
<keyword evidence="3" id="KW-0238">DNA-binding</keyword>
<dbReference type="Pfam" id="PF04082">
    <property type="entry name" value="Fungal_trans"/>
    <property type="match status" value="1"/>
</dbReference>
<dbReference type="GO" id="GO:0008270">
    <property type="term" value="F:zinc ion binding"/>
    <property type="evidence" value="ECO:0007669"/>
    <property type="project" value="InterPro"/>
</dbReference>
<evidence type="ECO:0000313" key="10">
    <source>
        <dbReference type="Proteomes" id="UP000799777"/>
    </source>
</evidence>
<dbReference type="SMART" id="SM00906">
    <property type="entry name" value="Fungal_trans"/>
    <property type="match status" value="1"/>
</dbReference>
<evidence type="ECO:0000313" key="9">
    <source>
        <dbReference type="EMBL" id="KAF2032574.1"/>
    </source>
</evidence>
<evidence type="ECO:0000256" key="1">
    <source>
        <dbReference type="ARBA" id="ARBA00022723"/>
    </source>
</evidence>
<keyword evidence="4" id="KW-0804">Transcription</keyword>
<evidence type="ECO:0000259" key="8">
    <source>
        <dbReference type="PROSITE" id="PS50048"/>
    </source>
</evidence>
<evidence type="ECO:0000256" key="6">
    <source>
        <dbReference type="SAM" id="MobiDB-lite"/>
    </source>
</evidence>
<dbReference type="AlphaFoldDB" id="A0A9P4HF99"/>
<keyword evidence="5" id="KW-0539">Nucleus</keyword>
<dbReference type="Gene3D" id="4.10.240.10">
    <property type="entry name" value="Zn(2)-C6 fungal-type DNA-binding domain"/>
    <property type="match status" value="1"/>
</dbReference>
<feature type="region of interest" description="Disordered" evidence="6">
    <location>
        <begin position="1"/>
        <end position="24"/>
    </location>
</feature>
<dbReference type="PANTHER" id="PTHR47424:SF3">
    <property type="entry name" value="REGULATORY PROTEIN GAL4"/>
    <property type="match status" value="1"/>
</dbReference>
<sequence length="718" mass="80297">MVSPDARNSRTARSSAEDSLDTRPAKRNRITVACTWCRNRKSRCDGTRPKCSACIERRGDCVYSDIPTLTKKSASKESVNMLLEDLRFRLATLEGSVSRLDSRLTSVEGVKDMPCVVTEQLLQDQASYAPDHFHHSEDDLDITEGRNATDGMGSIIFAREEDSGYFGPSSNIAFTRKIIRITASILKSAAYGASPVPPSYDGVQSYILHRSRAVSPVADQSSNASSNFREVEAFALPPEGETLPLIDHYFRTTGVLFPYIDEVEFHKTYRQLASTNIRSVRRSWLGLLNMVLAMSVHVNFDSELAAPERAARSDVFFCRAMALCDKQIRHGTSLEVVQLLLLMSQYLQGTDRSIETWNIHGLAVKAAYQLGLHSPSALQLYQDPEREIRKRTWFGCVLLDRTLSMTFGRPPSIPEKYVKLDLPSPSAFTSHSSADFVPYSIGESSGSFYVATITLYTIMGEVVETLYGDNLGYDSPANVFDLASTVLQFEQKFLSWQQSLPADLSVIEAASIHPEMNDREQVRFQFVLTIRFLNVRILTHRPILCRYLDILGSAKPDNQEAITLRQVSASSLRTCVQSALEIINIMHRVLSPPEPPRPPSEVFLNVANAMIALNAALVIYSALLVEHQTSIHNQPAVFEKDDLSLDQLQQAIECLSLLFKGNRMTEKCVQYASHLAQLLSVICTLFNALYLRAMLTRRIRPTIGFAADRSVSTFVDQF</sequence>
<dbReference type="Pfam" id="PF00172">
    <property type="entry name" value="Zn_clus"/>
    <property type="match status" value="1"/>
</dbReference>
<feature type="domain" description="Zn(2)-C6 fungal-type" evidence="8">
    <location>
        <begin position="33"/>
        <end position="63"/>
    </location>
</feature>
<dbReference type="CDD" id="cd12148">
    <property type="entry name" value="fungal_TF_MHR"/>
    <property type="match status" value="1"/>
</dbReference>
<dbReference type="InterPro" id="IPR051127">
    <property type="entry name" value="Fungal_SecMet_Regulators"/>
</dbReference>
<dbReference type="GO" id="GO:0000978">
    <property type="term" value="F:RNA polymerase II cis-regulatory region sequence-specific DNA binding"/>
    <property type="evidence" value="ECO:0007669"/>
    <property type="project" value="TreeGrafter"/>
</dbReference>
<protein>
    <recommendedName>
        <fullName evidence="8">Zn(2)-C6 fungal-type domain-containing protein</fullName>
    </recommendedName>
</protein>
<evidence type="ECO:0000256" key="5">
    <source>
        <dbReference type="ARBA" id="ARBA00023242"/>
    </source>
</evidence>
<name>A0A9P4HF99_9PLEO</name>
<gene>
    <name evidence="9" type="ORF">EK21DRAFT_98955</name>
</gene>
<evidence type="ECO:0000256" key="2">
    <source>
        <dbReference type="ARBA" id="ARBA00023015"/>
    </source>
</evidence>
<dbReference type="InterPro" id="IPR036864">
    <property type="entry name" value="Zn2-C6_fun-type_DNA-bd_sf"/>
</dbReference>
<proteinExistence type="predicted"/>
<evidence type="ECO:0000256" key="4">
    <source>
        <dbReference type="ARBA" id="ARBA00023163"/>
    </source>
</evidence>
<dbReference type="InterPro" id="IPR001138">
    <property type="entry name" value="Zn2Cys6_DnaBD"/>
</dbReference>
<keyword evidence="10" id="KW-1185">Reference proteome</keyword>
<accession>A0A9P4HF99</accession>
<dbReference type="PANTHER" id="PTHR47424">
    <property type="entry name" value="REGULATORY PROTEIN GAL4"/>
    <property type="match status" value="1"/>
</dbReference>
<dbReference type="OrthoDB" id="3364175at2759"/>
<keyword evidence="2" id="KW-0805">Transcription regulation</keyword>